<accession>A0ABV5HW20</accession>
<dbReference type="CDD" id="cd00090">
    <property type="entry name" value="HTH_ARSR"/>
    <property type="match status" value="1"/>
</dbReference>
<keyword evidence="2" id="KW-0238">DNA-binding</keyword>
<organism evidence="5 6">
    <name type="scientific">Roseovarius ramblicola</name>
    <dbReference type="NCBI Taxonomy" id="2022336"/>
    <lineage>
        <taxon>Bacteria</taxon>
        <taxon>Pseudomonadati</taxon>
        <taxon>Pseudomonadota</taxon>
        <taxon>Alphaproteobacteria</taxon>
        <taxon>Rhodobacterales</taxon>
        <taxon>Roseobacteraceae</taxon>
        <taxon>Roseovarius</taxon>
    </lineage>
</organism>
<dbReference type="Pfam" id="PF13412">
    <property type="entry name" value="HTH_24"/>
    <property type="match status" value="1"/>
</dbReference>
<dbReference type="PROSITE" id="PS50956">
    <property type="entry name" value="HTH_ASNC_2"/>
    <property type="match status" value="1"/>
</dbReference>
<feature type="domain" description="HTH asnC-type" evidence="4">
    <location>
        <begin position="3"/>
        <end position="64"/>
    </location>
</feature>
<dbReference type="Gene3D" id="3.30.70.920">
    <property type="match status" value="1"/>
</dbReference>
<dbReference type="InterPro" id="IPR019885">
    <property type="entry name" value="Tscrpt_reg_HTH_AsnC-type_CS"/>
</dbReference>
<dbReference type="InterPro" id="IPR036388">
    <property type="entry name" value="WH-like_DNA-bd_sf"/>
</dbReference>
<keyword evidence="3" id="KW-0804">Transcription</keyword>
<dbReference type="SUPFAM" id="SSF46785">
    <property type="entry name" value="Winged helix' DNA-binding domain"/>
    <property type="match status" value="1"/>
</dbReference>
<dbReference type="PANTHER" id="PTHR30154">
    <property type="entry name" value="LEUCINE-RESPONSIVE REGULATORY PROTEIN"/>
    <property type="match status" value="1"/>
</dbReference>
<keyword evidence="6" id="KW-1185">Reference proteome</keyword>
<evidence type="ECO:0000256" key="1">
    <source>
        <dbReference type="ARBA" id="ARBA00023015"/>
    </source>
</evidence>
<dbReference type="PRINTS" id="PR00033">
    <property type="entry name" value="HTHASNC"/>
</dbReference>
<reference evidence="5 6" key="1">
    <citation type="submission" date="2024-09" db="EMBL/GenBank/DDBJ databases">
        <authorList>
            <person name="Sun Q."/>
            <person name="Mori K."/>
        </authorList>
    </citation>
    <scope>NUCLEOTIDE SEQUENCE [LARGE SCALE GENOMIC DNA]</scope>
    <source>
        <strain evidence="5 6">CECT 9424</strain>
    </source>
</reference>
<comment type="caution">
    <text evidence="5">The sequence shown here is derived from an EMBL/GenBank/DDBJ whole genome shotgun (WGS) entry which is preliminary data.</text>
</comment>
<dbReference type="EMBL" id="JBHMEC010000003">
    <property type="protein sequence ID" value="MFB9148578.1"/>
    <property type="molecule type" value="Genomic_DNA"/>
</dbReference>
<dbReference type="InterPro" id="IPR019888">
    <property type="entry name" value="Tscrpt_reg_AsnC-like"/>
</dbReference>
<keyword evidence="1" id="KW-0805">Transcription regulation</keyword>
<proteinExistence type="predicted"/>
<evidence type="ECO:0000256" key="2">
    <source>
        <dbReference type="ARBA" id="ARBA00023125"/>
    </source>
</evidence>
<dbReference type="InterPro" id="IPR019887">
    <property type="entry name" value="Tscrpt_reg_AsnC/Lrp_C"/>
</dbReference>
<dbReference type="SMART" id="SM00344">
    <property type="entry name" value="HTH_ASNC"/>
    <property type="match status" value="1"/>
</dbReference>
<sequence length="157" mass="17779">MKLDARDLEILRVLADEGRITKAQLAARVGLSASPCWERLRRLEEAGLIEGYHARISLKKLGPHVTVFVAVELADHTPAKFRAFEDSVQHYGEVTACWALGGGFDYLMQIVTRDIDAYQRLIDEMLEARIGLARYFTYIVTKPVKSPRLPPLEMFFG</sequence>
<evidence type="ECO:0000313" key="6">
    <source>
        <dbReference type="Proteomes" id="UP001589670"/>
    </source>
</evidence>
<dbReference type="RefSeq" id="WP_377066636.1">
    <property type="nucleotide sequence ID" value="NZ_JBHMEC010000003.1"/>
</dbReference>
<dbReference type="Pfam" id="PF01037">
    <property type="entry name" value="AsnC_trans_reg"/>
    <property type="match status" value="1"/>
</dbReference>
<dbReference type="Proteomes" id="UP001589670">
    <property type="component" value="Unassembled WGS sequence"/>
</dbReference>
<dbReference type="InterPro" id="IPR011008">
    <property type="entry name" value="Dimeric_a/b-barrel"/>
</dbReference>
<gene>
    <name evidence="5" type="ORF">ACFFU4_02295</name>
</gene>
<dbReference type="PROSITE" id="PS00519">
    <property type="entry name" value="HTH_ASNC_1"/>
    <property type="match status" value="1"/>
</dbReference>
<dbReference type="InterPro" id="IPR000485">
    <property type="entry name" value="AsnC-type_HTH_dom"/>
</dbReference>
<dbReference type="Gene3D" id="1.10.10.10">
    <property type="entry name" value="Winged helix-like DNA-binding domain superfamily/Winged helix DNA-binding domain"/>
    <property type="match status" value="1"/>
</dbReference>
<dbReference type="SUPFAM" id="SSF54909">
    <property type="entry name" value="Dimeric alpha+beta barrel"/>
    <property type="match status" value="1"/>
</dbReference>
<dbReference type="InterPro" id="IPR036390">
    <property type="entry name" value="WH_DNA-bd_sf"/>
</dbReference>
<evidence type="ECO:0000313" key="5">
    <source>
        <dbReference type="EMBL" id="MFB9148578.1"/>
    </source>
</evidence>
<dbReference type="InterPro" id="IPR011991">
    <property type="entry name" value="ArsR-like_HTH"/>
</dbReference>
<dbReference type="PANTHER" id="PTHR30154:SF34">
    <property type="entry name" value="TRANSCRIPTIONAL REGULATOR AZLB"/>
    <property type="match status" value="1"/>
</dbReference>
<evidence type="ECO:0000259" key="4">
    <source>
        <dbReference type="PROSITE" id="PS50956"/>
    </source>
</evidence>
<protein>
    <submittedName>
        <fullName evidence="5">Lrp/AsnC family transcriptional regulator</fullName>
    </submittedName>
</protein>
<name>A0ABV5HW20_9RHOB</name>
<evidence type="ECO:0000256" key="3">
    <source>
        <dbReference type="ARBA" id="ARBA00023163"/>
    </source>
</evidence>